<evidence type="ECO:0000313" key="3">
    <source>
        <dbReference type="EMBL" id="KNG75765.1"/>
    </source>
</evidence>
<accession>A0A0L1I976</accession>
<dbReference type="Pfam" id="PF09687">
    <property type="entry name" value="PRESAN"/>
    <property type="match status" value="1"/>
</dbReference>
<dbReference type="InterPro" id="IPR006526">
    <property type="entry name" value="Export_prot_PHISTa/b/c"/>
</dbReference>
<dbReference type="InterPro" id="IPR044885">
    <property type="entry name" value="PRESA_N_sf"/>
</dbReference>
<dbReference type="InterPro" id="IPR019111">
    <property type="entry name" value="PRESA_N"/>
</dbReference>
<reference evidence="4" key="2">
    <citation type="submission" date="2015-07" db="EMBL/GenBank/DDBJ databases">
        <title>The genome sequence of Plasmodium falciparum IGH-CR14.</title>
        <authorList>
            <consortium name="The Broad Institute Genome Sequencing Platform"/>
            <person name="Volkman S.K."/>
            <person name="Neafsey D.E."/>
            <person name="Dash A.P."/>
            <person name="Chitnis C.E."/>
            <person name="Hartl D.L."/>
            <person name="Young S.K."/>
            <person name="Kodira C.D."/>
            <person name="Zeng Q."/>
            <person name="Koehrsen M."/>
            <person name="Godfrey P."/>
            <person name="Alvarado L."/>
            <person name="Berlin A."/>
            <person name="Borenstein D."/>
            <person name="Chen Z."/>
            <person name="Engels R."/>
            <person name="Freedman E."/>
            <person name="Gellesch M."/>
            <person name="Goldberg J."/>
            <person name="Griggs A."/>
            <person name="Gujja S."/>
            <person name="Heiman D."/>
            <person name="Hepburn T."/>
            <person name="Howarth C."/>
            <person name="Jen D."/>
            <person name="Larson L."/>
            <person name="Lewis B."/>
            <person name="Mehta T."/>
            <person name="Park D."/>
            <person name="Pearson M."/>
            <person name="Roberts A."/>
            <person name="Saif S."/>
            <person name="Shea T."/>
            <person name="Shenoy N."/>
            <person name="Sisk P."/>
            <person name="Stolte C."/>
            <person name="Sykes S."/>
            <person name="Walk T."/>
            <person name="White J."/>
            <person name="Yandava C."/>
            <person name="Wirth D.F."/>
            <person name="Nusbaum C."/>
            <person name="Birren B."/>
        </authorList>
    </citation>
    <scope>NUCLEOTIDE SEQUENCE [LARGE SCALE GENOMIC DNA]</scope>
    <source>
        <strain evidence="4">IGH-CR14</strain>
    </source>
</reference>
<reference evidence="4" key="1">
    <citation type="submission" date="2015-07" db="EMBL/GenBank/DDBJ databases">
        <title>Annotation of Plasmodium falciparum IGH-CR14.</title>
        <authorList>
            <consortium name="The Broad Institute Genome Sequencing Platform"/>
            <person name="Volkman S.K."/>
            <person name="Neafsey D.E."/>
            <person name="Dash A.P."/>
            <person name="Chitnis C.E."/>
            <person name="Hartl D.L."/>
            <person name="Young S.K."/>
            <person name="Zeng Q."/>
            <person name="Koehrsen M."/>
            <person name="Alvarado L."/>
            <person name="Berlin A."/>
            <person name="Borenstein D."/>
            <person name="Chapman S.B."/>
            <person name="Chen Z."/>
            <person name="Engels R."/>
            <person name="Freedman E."/>
            <person name="Gellesch M."/>
            <person name="Goldberg J."/>
            <person name="Griggs A."/>
            <person name="Gujja S."/>
            <person name="Heilman E.R."/>
            <person name="Heiman D.I."/>
            <person name="Howarth C."/>
            <person name="Jen D."/>
            <person name="Larson L."/>
            <person name="Mehta T."/>
            <person name="Neiman D."/>
            <person name="Park D."/>
            <person name="Pearson M."/>
            <person name="Roberts A."/>
            <person name="Saif S."/>
            <person name="Shea T."/>
            <person name="Shenoy N."/>
            <person name="Sisk P."/>
            <person name="Stolte C."/>
            <person name="Sykes S."/>
            <person name="Walk T."/>
            <person name="White J."/>
            <person name="Yandava C."/>
            <person name="Haas B."/>
            <person name="Henn M.R."/>
            <person name="Nusbaum C."/>
            <person name="Birren B."/>
        </authorList>
    </citation>
    <scope>NUCLEOTIDE SEQUENCE [LARGE SCALE GENOMIC DNA]</scope>
    <source>
        <strain evidence="4">IGH-CR14</strain>
    </source>
</reference>
<dbReference type="OrthoDB" id="378646at2759"/>
<keyword evidence="1" id="KW-0812">Transmembrane</keyword>
<sequence>MKCHCVEYYSVQNYIKNTTKICSDKRIFSNLLTIAGIFLVLCIIIYDKSETKNAGIYDIYRRNLSEVKYETNNNIAFSSEGYNSKDYLKYNGVSTMKKCNNINYNDLSKQFTLEELHTVLDNLEERPSNEDLYNIWNHVLGITKEEDYLKKYEYQCYHVWDPLYPICVNTKYHTWYKSMYDIGVALSSTDRKCTHDFFGLVKDGASIDEIKNYIYVFIKYYDTLRNDLFNEHRERFTERMKNPKRLEI</sequence>
<dbReference type="AlphaFoldDB" id="A0A0L1I976"/>
<keyword evidence="1" id="KW-0472">Membrane</keyword>
<protein>
    <recommendedName>
        <fullName evidence="2">Plasmodium RESA N-terminal domain-containing protein</fullName>
    </recommendedName>
</protein>
<evidence type="ECO:0000259" key="2">
    <source>
        <dbReference type="Pfam" id="PF09687"/>
    </source>
</evidence>
<organism evidence="3 4">
    <name type="scientific">Plasmodium falciparum IGH-CR14</name>
    <dbReference type="NCBI Taxonomy" id="580059"/>
    <lineage>
        <taxon>Eukaryota</taxon>
        <taxon>Sar</taxon>
        <taxon>Alveolata</taxon>
        <taxon>Apicomplexa</taxon>
        <taxon>Aconoidasida</taxon>
        <taxon>Haemosporida</taxon>
        <taxon>Plasmodiidae</taxon>
        <taxon>Plasmodium</taxon>
        <taxon>Plasmodium (Laverania)</taxon>
    </lineage>
</organism>
<dbReference type="NCBIfam" id="TIGR01639">
    <property type="entry name" value="P_fal_TIGR01639"/>
    <property type="match status" value="1"/>
</dbReference>
<gene>
    <name evidence="3" type="ORF">PFMG_02004</name>
</gene>
<dbReference type="EMBL" id="GG665086">
    <property type="protein sequence ID" value="KNG75765.1"/>
    <property type="molecule type" value="Genomic_DNA"/>
</dbReference>
<name>A0A0L1I976_PLAFA</name>
<evidence type="ECO:0000256" key="1">
    <source>
        <dbReference type="SAM" id="Phobius"/>
    </source>
</evidence>
<proteinExistence type="predicted"/>
<dbReference type="Gene3D" id="6.10.280.180">
    <property type="entry name" value="Plasmodium RESA, N-terminal helical domain"/>
    <property type="match status" value="1"/>
</dbReference>
<feature type="transmembrane region" description="Helical" evidence="1">
    <location>
        <begin position="27"/>
        <end position="46"/>
    </location>
</feature>
<keyword evidence="1" id="KW-1133">Transmembrane helix</keyword>
<feature type="domain" description="Plasmodium RESA N-terminal" evidence="2">
    <location>
        <begin position="111"/>
        <end position="231"/>
    </location>
</feature>
<evidence type="ECO:0000313" key="4">
    <source>
        <dbReference type="Proteomes" id="UP000054562"/>
    </source>
</evidence>
<dbReference type="Proteomes" id="UP000054562">
    <property type="component" value="Unassembled WGS sequence"/>
</dbReference>